<keyword evidence="6 8" id="KW-0411">Iron-sulfur</keyword>
<keyword evidence="5 8" id="KW-0408">Iron</keyword>
<dbReference type="InterPro" id="IPR058240">
    <property type="entry name" value="rSAM_sf"/>
</dbReference>
<dbReference type="STRING" id="1940790.L21SP3_00612"/>
<protein>
    <recommendedName>
        <fullName evidence="8">Lipoyl synthase</fullName>
        <ecNumber evidence="8">2.8.1.8</ecNumber>
    </recommendedName>
    <alternativeName>
        <fullName evidence="8">Lip-syn</fullName>
        <shortName evidence="8">LS</shortName>
    </alternativeName>
    <alternativeName>
        <fullName evidence="8">Lipoate synthase</fullName>
    </alternativeName>
    <alternativeName>
        <fullName evidence="8">Lipoic acid synthase</fullName>
    </alternativeName>
    <alternativeName>
        <fullName evidence="8">Sulfur insertion protein LipA</fullName>
    </alternativeName>
</protein>
<dbReference type="Pfam" id="PF04055">
    <property type="entry name" value="Radical_SAM"/>
    <property type="match status" value="1"/>
</dbReference>
<dbReference type="HAMAP" id="MF_00206">
    <property type="entry name" value="Lipoyl_synth"/>
    <property type="match status" value="1"/>
</dbReference>
<evidence type="ECO:0000256" key="5">
    <source>
        <dbReference type="ARBA" id="ARBA00023004"/>
    </source>
</evidence>
<dbReference type="KEGG" id="pbu:L21SP3_00612"/>
<dbReference type="EC" id="2.8.1.8" evidence="8"/>
<dbReference type="GO" id="GO:0016992">
    <property type="term" value="F:lipoate synthase activity"/>
    <property type="evidence" value="ECO:0007669"/>
    <property type="project" value="UniProtKB-UniRule"/>
</dbReference>
<evidence type="ECO:0000259" key="9">
    <source>
        <dbReference type="PROSITE" id="PS51918"/>
    </source>
</evidence>
<comment type="cofactor">
    <cofactor evidence="8">
        <name>[4Fe-4S] cluster</name>
        <dbReference type="ChEBI" id="CHEBI:49883"/>
    </cofactor>
    <text evidence="8">Binds 2 [4Fe-4S] clusters per subunit. One cluster is coordinated with 3 cysteines and an exchangeable S-adenosyl-L-methionine.</text>
</comment>
<dbReference type="Gene3D" id="3.20.20.70">
    <property type="entry name" value="Aldolase class I"/>
    <property type="match status" value="1"/>
</dbReference>
<comment type="catalytic activity">
    <reaction evidence="7 8">
        <text>[[Fe-S] cluster scaffold protein carrying a second [4Fe-4S](2+) cluster] + N(6)-octanoyl-L-lysyl-[protein] + 2 oxidized [2Fe-2S]-[ferredoxin] + 2 S-adenosyl-L-methionine + 4 H(+) = [[Fe-S] cluster scaffold protein] + N(6)-[(R)-dihydrolipoyl]-L-lysyl-[protein] + 4 Fe(3+) + 2 hydrogen sulfide + 2 5'-deoxyadenosine + 2 L-methionine + 2 reduced [2Fe-2S]-[ferredoxin]</text>
        <dbReference type="Rhea" id="RHEA:16585"/>
        <dbReference type="Rhea" id="RHEA-COMP:9928"/>
        <dbReference type="Rhea" id="RHEA-COMP:10000"/>
        <dbReference type="Rhea" id="RHEA-COMP:10001"/>
        <dbReference type="Rhea" id="RHEA-COMP:10475"/>
        <dbReference type="Rhea" id="RHEA-COMP:14568"/>
        <dbReference type="Rhea" id="RHEA-COMP:14569"/>
        <dbReference type="ChEBI" id="CHEBI:15378"/>
        <dbReference type="ChEBI" id="CHEBI:17319"/>
        <dbReference type="ChEBI" id="CHEBI:29034"/>
        <dbReference type="ChEBI" id="CHEBI:29919"/>
        <dbReference type="ChEBI" id="CHEBI:33722"/>
        <dbReference type="ChEBI" id="CHEBI:33737"/>
        <dbReference type="ChEBI" id="CHEBI:33738"/>
        <dbReference type="ChEBI" id="CHEBI:57844"/>
        <dbReference type="ChEBI" id="CHEBI:59789"/>
        <dbReference type="ChEBI" id="CHEBI:78809"/>
        <dbReference type="ChEBI" id="CHEBI:83100"/>
        <dbReference type="EC" id="2.8.1.8"/>
    </reaction>
</comment>
<dbReference type="InterPro" id="IPR007197">
    <property type="entry name" value="rSAM"/>
</dbReference>
<accession>A0A1Q2HNC1</accession>
<keyword evidence="11" id="KW-1185">Reference proteome</keyword>
<dbReference type="UniPathway" id="UPA00538">
    <property type="reaction ID" value="UER00593"/>
</dbReference>
<keyword evidence="3 8" id="KW-0949">S-adenosyl-L-methionine</keyword>
<dbReference type="PANTHER" id="PTHR10949:SF0">
    <property type="entry name" value="LIPOYL SYNTHASE, MITOCHONDRIAL"/>
    <property type="match status" value="1"/>
</dbReference>
<gene>
    <name evidence="8 10" type="primary">lipA</name>
    <name evidence="10" type="ORF">L21SP3_00612</name>
</gene>
<keyword evidence="1 8" id="KW-0004">4Fe-4S</keyword>
<dbReference type="NCBIfam" id="NF004019">
    <property type="entry name" value="PRK05481.1"/>
    <property type="match status" value="1"/>
</dbReference>
<dbReference type="SMART" id="SM00729">
    <property type="entry name" value="Elp3"/>
    <property type="match status" value="1"/>
</dbReference>
<evidence type="ECO:0000256" key="1">
    <source>
        <dbReference type="ARBA" id="ARBA00022485"/>
    </source>
</evidence>
<dbReference type="InterPro" id="IPR013785">
    <property type="entry name" value="Aldolase_TIM"/>
</dbReference>
<keyword evidence="4 8" id="KW-0479">Metal-binding</keyword>
<dbReference type="SFLD" id="SFLDS00029">
    <property type="entry name" value="Radical_SAM"/>
    <property type="match status" value="1"/>
</dbReference>
<organism evidence="10 11">
    <name type="scientific">Sedimentisphaera cyanobacteriorum</name>
    <dbReference type="NCBI Taxonomy" id="1940790"/>
    <lineage>
        <taxon>Bacteria</taxon>
        <taxon>Pseudomonadati</taxon>
        <taxon>Planctomycetota</taxon>
        <taxon>Phycisphaerae</taxon>
        <taxon>Sedimentisphaerales</taxon>
        <taxon>Sedimentisphaeraceae</taxon>
        <taxon>Sedimentisphaera</taxon>
    </lineage>
</organism>
<evidence type="ECO:0000256" key="3">
    <source>
        <dbReference type="ARBA" id="ARBA00022691"/>
    </source>
</evidence>
<dbReference type="CDD" id="cd01335">
    <property type="entry name" value="Radical_SAM"/>
    <property type="match status" value="1"/>
</dbReference>
<dbReference type="AlphaFoldDB" id="A0A1Q2HNC1"/>
<dbReference type="PANTHER" id="PTHR10949">
    <property type="entry name" value="LIPOYL SYNTHASE"/>
    <property type="match status" value="1"/>
</dbReference>
<dbReference type="SUPFAM" id="SSF102114">
    <property type="entry name" value="Radical SAM enzymes"/>
    <property type="match status" value="1"/>
</dbReference>
<evidence type="ECO:0000313" key="11">
    <source>
        <dbReference type="Proteomes" id="UP000188273"/>
    </source>
</evidence>
<evidence type="ECO:0000256" key="7">
    <source>
        <dbReference type="ARBA" id="ARBA00047326"/>
    </source>
</evidence>
<dbReference type="GO" id="GO:0009249">
    <property type="term" value="P:protein lipoylation"/>
    <property type="evidence" value="ECO:0007669"/>
    <property type="project" value="UniProtKB-UniRule"/>
</dbReference>
<dbReference type="InterPro" id="IPR006638">
    <property type="entry name" value="Elp3/MiaA/NifB-like_rSAM"/>
</dbReference>
<dbReference type="EMBL" id="CP019633">
    <property type="protein sequence ID" value="AQQ08821.1"/>
    <property type="molecule type" value="Genomic_DNA"/>
</dbReference>
<comment type="caution">
    <text evidence="8">Lacks conserved residue(s) required for the propagation of feature annotation.</text>
</comment>
<evidence type="ECO:0000256" key="8">
    <source>
        <dbReference type="HAMAP-Rule" id="MF_00206"/>
    </source>
</evidence>
<feature type="domain" description="Radical SAM core" evidence="9">
    <location>
        <begin position="1"/>
        <end position="210"/>
    </location>
</feature>
<evidence type="ECO:0000256" key="4">
    <source>
        <dbReference type="ARBA" id="ARBA00022723"/>
    </source>
</evidence>
<keyword evidence="2 8" id="KW-0808">Transferase</keyword>
<feature type="binding site" evidence="8">
    <location>
        <position position="14"/>
    </location>
    <ligand>
        <name>[4Fe-4S] cluster</name>
        <dbReference type="ChEBI" id="CHEBI:49883"/>
        <label>2</label>
        <note>4Fe-4S-S-AdoMet</note>
    </ligand>
</feature>
<evidence type="ECO:0000313" key="10">
    <source>
        <dbReference type="EMBL" id="AQQ08821.1"/>
    </source>
</evidence>
<dbReference type="GO" id="GO:0051539">
    <property type="term" value="F:4 iron, 4 sulfur cluster binding"/>
    <property type="evidence" value="ECO:0007669"/>
    <property type="project" value="UniProtKB-UniRule"/>
</dbReference>
<dbReference type="InterPro" id="IPR003698">
    <property type="entry name" value="Lipoyl_synth"/>
</dbReference>
<comment type="pathway">
    <text evidence="8">Protein modification; protein lipoylation via endogenous pathway; protein N(6)-(lipoyl)lysine from octanoyl-[acyl-carrier-protein]: step 2/2.</text>
</comment>
<name>A0A1Q2HNC1_9BACT</name>
<comment type="function">
    <text evidence="8">Catalyzes the radical-mediated insertion of two sulfur atoms into the C-6 and C-8 positions of the octanoyl moiety bound to the lipoyl domains of lipoate-dependent enzymes, thereby converting the octanoylated domains into lipoylated derivatives.</text>
</comment>
<dbReference type="Proteomes" id="UP000188273">
    <property type="component" value="Chromosome"/>
</dbReference>
<feature type="binding site" evidence="8">
    <location>
        <position position="221"/>
    </location>
    <ligand>
        <name>[4Fe-4S] cluster</name>
        <dbReference type="ChEBI" id="CHEBI:49883"/>
        <label>1</label>
    </ligand>
</feature>
<reference evidence="11" key="1">
    <citation type="submission" date="2017-02" db="EMBL/GenBank/DDBJ databases">
        <title>Comparative genomics and description of representatives of a novel lineage of planctomycetes thriving in anoxic sediments.</title>
        <authorList>
            <person name="Spring S."/>
            <person name="Bunk B."/>
            <person name="Sproer C."/>
            <person name="Klenk H.-P."/>
        </authorList>
    </citation>
    <scope>NUCLEOTIDE SEQUENCE [LARGE SCALE GENOMIC DNA]</scope>
    <source>
        <strain evidence="11">L21-RPul-D3</strain>
    </source>
</reference>
<dbReference type="NCBIfam" id="NF009544">
    <property type="entry name" value="PRK12928.1"/>
    <property type="match status" value="1"/>
</dbReference>
<keyword evidence="8" id="KW-0963">Cytoplasm</keyword>
<dbReference type="GO" id="GO:0046872">
    <property type="term" value="F:metal ion binding"/>
    <property type="evidence" value="ECO:0007669"/>
    <property type="project" value="UniProtKB-KW"/>
</dbReference>
<evidence type="ECO:0000256" key="2">
    <source>
        <dbReference type="ARBA" id="ARBA00022679"/>
    </source>
</evidence>
<proteinExistence type="inferred from homology"/>
<sequence length="227" mass="25557">MILGNVCTRNCKFCSVPFGSPAPPDKREPEKLSRLTNELKISYLVITSVTRDDLPFGGAAHFRDTVLEIRKNNPHAAFELLTPDFAGCQDDAINIIVEALPFVFSHNIETVEELFPKARPQGSYKRSLELLQKFAERFPDVPLKSSFMLGLGETDAQIEKLLRDLKNCGAQRLAMGQYLKSSKSSLDVEEFITPEKFSYWRSLSLDMGFESVQASPFTRSSYMAESM</sequence>
<dbReference type="PROSITE" id="PS51918">
    <property type="entry name" value="RADICAL_SAM"/>
    <property type="match status" value="1"/>
</dbReference>
<comment type="similarity">
    <text evidence="8">Belongs to the radical SAM superfamily. Lipoyl synthase family.</text>
</comment>
<feature type="binding site" evidence="8">
    <location>
        <position position="7"/>
    </location>
    <ligand>
        <name>[4Fe-4S] cluster</name>
        <dbReference type="ChEBI" id="CHEBI:49883"/>
        <label>2</label>
        <note>4Fe-4S-S-AdoMet</note>
    </ligand>
</feature>
<dbReference type="GO" id="GO:0005737">
    <property type="term" value="C:cytoplasm"/>
    <property type="evidence" value="ECO:0007669"/>
    <property type="project" value="UniProtKB-SubCell"/>
</dbReference>
<feature type="binding site" evidence="8">
    <location>
        <position position="11"/>
    </location>
    <ligand>
        <name>[4Fe-4S] cluster</name>
        <dbReference type="ChEBI" id="CHEBI:49883"/>
        <label>2</label>
        <note>4Fe-4S-S-AdoMet</note>
    </ligand>
</feature>
<comment type="subcellular location">
    <subcellularLocation>
        <location evidence="8">Cytoplasm</location>
    </subcellularLocation>
</comment>
<evidence type="ECO:0000256" key="6">
    <source>
        <dbReference type="ARBA" id="ARBA00023014"/>
    </source>
</evidence>